<dbReference type="InterPro" id="IPR011123">
    <property type="entry name" value="Y_Y_Y"/>
</dbReference>
<dbReference type="Gene3D" id="3.30.565.10">
    <property type="entry name" value="Histidine kinase-like ATPase, C-terminal domain"/>
    <property type="match status" value="1"/>
</dbReference>
<feature type="domain" description="Response regulatory" evidence="11">
    <location>
        <begin position="1067"/>
        <end position="1182"/>
    </location>
</feature>
<accession>A0A3D8HI63</accession>
<evidence type="ECO:0000256" key="8">
    <source>
        <dbReference type="SAM" id="Phobius"/>
    </source>
</evidence>
<keyword evidence="6" id="KW-0804">Transcription</keyword>
<reference evidence="12 15" key="2">
    <citation type="submission" date="2020-08" db="EMBL/GenBank/DDBJ databases">
        <title>Genome public.</title>
        <authorList>
            <person name="Liu C."/>
            <person name="Sun Q."/>
        </authorList>
    </citation>
    <scope>NUCLEOTIDE SEQUENCE [LARGE SCALE GENOMIC DNA]</scope>
    <source>
        <strain evidence="12 15">426_9</strain>
    </source>
</reference>
<dbReference type="Pfam" id="PF07494">
    <property type="entry name" value="Reg_prop"/>
    <property type="match status" value="4"/>
</dbReference>
<feature type="domain" description="HTH araC/xylS-type" evidence="9">
    <location>
        <begin position="1214"/>
        <end position="1313"/>
    </location>
</feature>
<dbReference type="RefSeq" id="WP_115498187.1">
    <property type="nucleotide sequence ID" value="NZ_JACRTI010000004.1"/>
</dbReference>
<dbReference type="Pfam" id="PF02518">
    <property type="entry name" value="HATPase_c"/>
    <property type="match status" value="1"/>
</dbReference>
<organism evidence="13 14">
    <name type="scientific">Parabacteroides acidifaciens</name>
    <dbReference type="NCBI Taxonomy" id="2290935"/>
    <lineage>
        <taxon>Bacteria</taxon>
        <taxon>Pseudomonadati</taxon>
        <taxon>Bacteroidota</taxon>
        <taxon>Bacteroidia</taxon>
        <taxon>Bacteroidales</taxon>
        <taxon>Tannerellaceae</taxon>
        <taxon>Parabacteroides</taxon>
    </lineage>
</organism>
<dbReference type="PROSITE" id="PS01124">
    <property type="entry name" value="HTH_ARAC_FAMILY_2"/>
    <property type="match status" value="1"/>
</dbReference>
<dbReference type="InterPro" id="IPR003661">
    <property type="entry name" value="HisK_dim/P_dom"/>
</dbReference>
<evidence type="ECO:0000259" key="10">
    <source>
        <dbReference type="PROSITE" id="PS50109"/>
    </source>
</evidence>
<dbReference type="EC" id="2.7.13.3" evidence="2"/>
<evidence type="ECO:0000259" key="11">
    <source>
        <dbReference type="PROSITE" id="PS50110"/>
    </source>
</evidence>
<dbReference type="SMART" id="SM00387">
    <property type="entry name" value="HATPase_c"/>
    <property type="match status" value="1"/>
</dbReference>
<dbReference type="Gene3D" id="1.10.10.60">
    <property type="entry name" value="Homeodomain-like"/>
    <property type="match status" value="2"/>
</dbReference>
<dbReference type="SUPFAM" id="SSF63829">
    <property type="entry name" value="Calcium-dependent phosphotriesterase"/>
    <property type="match status" value="3"/>
</dbReference>
<keyword evidence="13" id="KW-0418">Kinase</keyword>
<dbReference type="PRINTS" id="PR00032">
    <property type="entry name" value="HTHARAC"/>
</dbReference>
<dbReference type="InterPro" id="IPR036890">
    <property type="entry name" value="HATPase_C_sf"/>
</dbReference>
<dbReference type="Gene3D" id="2.60.40.10">
    <property type="entry name" value="Immunoglobulins"/>
    <property type="match status" value="1"/>
</dbReference>
<dbReference type="SUPFAM" id="SSF55874">
    <property type="entry name" value="ATPase domain of HSP90 chaperone/DNA topoisomerase II/histidine kinase"/>
    <property type="match status" value="1"/>
</dbReference>
<dbReference type="Pfam" id="PF00512">
    <property type="entry name" value="HisKA"/>
    <property type="match status" value="1"/>
</dbReference>
<dbReference type="InterPro" id="IPR020449">
    <property type="entry name" value="Tscrpt_reg_AraC-type_HTH"/>
</dbReference>
<dbReference type="Pfam" id="PF00072">
    <property type="entry name" value="Response_reg"/>
    <property type="match status" value="1"/>
</dbReference>
<evidence type="ECO:0000256" key="4">
    <source>
        <dbReference type="ARBA" id="ARBA00023015"/>
    </source>
</evidence>
<dbReference type="InterPro" id="IPR011006">
    <property type="entry name" value="CheY-like_superfamily"/>
</dbReference>
<feature type="modified residue" description="4-aspartylphosphate" evidence="7">
    <location>
        <position position="1115"/>
    </location>
</feature>
<keyword evidence="8" id="KW-0812">Transmembrane</keyword>
<gene>
    <name evidence="13" type="ORF">DWU89_02960</name>
    <name evidence="12" type="ORF">H8784_02910</name>
</gene>
<dbReference type="GO" id="GO:0043565">
    <property type="term" value="F:sequence-specific DNA binding"/>
    <property type="evidence" value="ECO:0007669"/>
    <property type="project" value="InterPro"/>
</dbReference>
<dbReference type="Gene3D" id="2.130.10.10">
    <property type="entry name" value="YVTN repeat-like/Quinoprotein amine dehydrogenase"/>
    <property type="match status" value="2"/>
</dbReference>
<dbReference type="InterPro" id="IPR011110">
    <property type="entry name" value="Reg_prop"/>
</dbReference>
<name>A0A3D8HI63_9BACT</name>
<dbReference type="SUPFAM" id="SSF47384">
    <property type="entry name" value="Homodimeric domain of signal transducing histidine kinase"/>
    <property type="match status" value="1"/>
</dbReference>
<dbReference type="PANTHER" id="PTHR43547:SF2">
    <property type="entry name" value="HYBRID SIGNAL TRANSDUCTION HISTIDINE KINASE C"/>
    <property type="match status" value="1"/>
</dbReference>
<dbReference type="EMBL" id="QREV01000004">
    <property type="protein sequence ID" value="RDU50666.1"/>
    <property type="molecule type" value="Genomic_DNA"/>
</dbReference>
<dbReference type="SMART" id="SM00448">
    <property type="entry name" value="REC"/>
    <property type="match status" value="1"/>
</dbReference>
<keyword evidence="4" id="KW-0805">Transcription regulation</keyword>
<dbReference type="InterPro" id="IPR009057">
    <property type="entry name" value="Homeodomain-like_sf"/>
</dbReference>
<dbReference type="InterPro" id="IPR003594">
    <property type="entry name" value="HATPase_dom"/>
</dbReference>
<evidence type="ECO:0000313" key="15">
    <source>
        <dbReference type="Proteomes" id="UP000629596"/>
    </source>
</evidence>
<dbReference type="InterPro" id="IPR036097">
    <property type="entry name" value="HisK_dim/P_sf"/>
</dbReference>
<evidence type="ECO:0000313" key="13">
    <source>
        <dbReference type="EMBL" id="RDU50666.1"/>
    </source>
</evidence>
<dbReference type="InterPro" id="IPR013783">
    <property type="entry name" value="Ig-like_fold"/>
</dbReference>
<dbReference type="PROSITE" id="PS50110">
    <property type="entry name" value="RESPONSE_REGULATORY"/>
    <property type="match status" value="1"/>
</dbReference>
<comment type="caution">
    <text evidence="13">The sequence shown here is derived from an EMBL/GenBank/DDBJ whole genome shotgun (WGS) entry which is preliminary data.</text>
</comment>
<sequence length="1318" mass="151464">MRFLLITILALLSLFPVLGKAHDLYFRHYTNKQGLSHNTVYCTLQDKKGFMWFGTDDGLNRFDGHNFRIYRYNSYDPESLPNDRIISLFEDSRNRLWVCTNSYTCYYDYKTDSFHPLTFSDSDNAPEYFQQIREDKKGNLWLISYNRIARYEVSGEKSPHFYPEGEDINPVDITMTEEGEPLLAGHYDLYFYKPETDKFVRIPILTEKEKENPISLSALCHVPDWGVLVGTDRAGLKFYDERSRKVETIIPDIQVRDITQYGKNTYWIASESGIHIFNMANRSITHLQKSLTNEYTISDNAVYSVTRDREGGIWATTFFGGINYLPKEYFPFTYFIGGKTHPKMLGNAVREICPDQYGNLWLGTEDNGINRYNPATGEITNFSRSNPTHPLSATNIHGLLADGNQLWIGTFNTGIDLMDIPTGKIVKRYTRAGTQNRLPSDFVLCFCKLSDNEILIGTSDGLVLFQKKEGRFIPWGAEIRSMVRQIYKDTKGDIWIATTTGAYRYSGTDKKITRYEASRQRSQTIGDNNVTSIFEDSKGRIWVSTVYGFSLYNDQSDSFNRITVENGLPSNIVHRIMEDEEHFFWIATANGLVRFNPETYVMKTFSYTEGLPETQFNYCSSYQMPDGTMFMGTINGMIAFNPCDFKEDPSSPPLCITRIFVRDDRIGAPKYNVNRIMENGELKLPYNRSTFTLSYIALSYTSPDAIQYAYQLEGSDKDWIYMNQNKDVTFANLSPGKYIFRVKSTNSSGVWQDNETMLRITVTPPFWATGWALLIYFLILCLLIVLWYNYKKAKLEEKHRINREIFESKKEKELYNAKIQFFTFITHEIRTPLTLIKAPLEKILRSGDGTPATRENLEIIEKNTGRLLDLSNQLLDFRKTESRGFKLNYVSTDVVLWLETILHPFRPAFEKENKRFTVKLPEIPFEACLDREAFAKIVSNMLSNALKYSDSRISLELLPPAGEERMFTILVTNDGHLIPESEAENIFSPFYRLKETENQQGSGIGLSLAHSLTEFHRGRLFYRQTPDGLNQFVLMLPEQQEDSFLIKTDNEKEKPEMITLPETGQPVILIVEDQDDMRRFIARELAETYQVLEAENGKVALDLIRKKTVNLIISDVMMPLMDGFELCNEVKNDVNISHIPFILLTAQHNLQSRLKGLNTGADAYMEKPFSIELLTAQVGNLLKSRELLNKTYLEKPLAPVATLAVSQVDDIFLRKLNDYLEEHLNNEALSVEMLADTMGMSTSSLYRKVKGLSGLSPNDFIRIARLKKAILLMQNGENRINEIAFQVGFSSPAYFSTCFQKQYGKSPTEYIKLLVGDK</sequence>
<dbReference type="FunFam" id="3.40.50.2300:FF:000138">
    <property type="entry name" value="Two-component system sensor histidine kinase/response regulator"/>
    <property type="match status" value="1"/>
</dbReference>
<keyword evidence="8" id="KW-1133">Transmembrane helix</keyword>
<protein>
    <recommendedName>
        <fullName evidence="2">histidine kinase</fullName>
        <ecNumber evidence="2">2.7.13.3</ecNumber>
    </recommendedName>
</protein>
<evidence type="ECO:0000256" key="6">
    <source>
        <dbReference type="ARBA" id="ARBA00023163"/>
    </source>
</evidence>
<keyword evidence="8" id="KW-0472">Membrane</keyword>
<dbReference type="EMBL" id="JACRTI010000004">
    <property type="protein sequence ID" value="MBC8600667.1"/>
    <property type="molecule type" value="Genomic_DNA"/>
</dbReference>
<dbReference type="Proteomes" id="UP000256321">
    <property type="component" value="Unassembled WGS sequence"/>
</dbReference>
<dbReference type="InterPro" id="IPR001789">
    <property type="entry name" value="Sig_transdc_resp-reg_receiver"/>
</dbReference>
<dbReference type="Gene3D" id="3.40.50.2300">
    <property type="match status" value="1"/>
</dbReference>
<dbReference type="GO" id="GO:0003700">
    <property type="term" value="F:DNA-binding transcription factor activity"/>
    <property type="evidence" value="ECO:0007669"/>
    <property type="project" value="InterPro"/>
</dbReference>
<evidence type="ECO:0000256" key="7">
    <source>
        <dbReference type="PROSITE-ProRule" id="PRU00169"/>
    </source>
</evidence>
<evidence type="ECO:0000256" key="5">
    <source>
        <dbReference type="ARBA" id="ARBA00023125"/>
    </source>
</evidence>
<comment type="catalytic activity">
    <reaction evidence="1">
        <text>ATP + protein L-histidine = ADP + protein N-phospho-L-histidine.</text>
        <dbReference type="EC" id="2.7.13.3"/>
    </reaction>
</comment>
<keyword evidence="13" id="KW-0808">Transferase</keyword>
<dbReference type="FunFam" id="2.60.40.10:FF:000791">
    <property type="entry name" value="Two-component system sensor histidine kinase/response regulator"/>
    <property type="match status" value="1"/>
</dbReference>
<dbReference type="PANTHER" id="PTHR43547">
    <property type="entry name" value="TWO-COMPONENT HISTIDINE KINASE"/>
    <property type="match status" value="1"/>
</dbReference>
<evidence type="ECO:0000256" key="3">
    <source>
        <dbReference type="ARBA" id="ARBA00022553"/>
    </source>
</evidence>
<keyword evidence="3 7" id="KW-0597">Phosphoprotein</keyword>
<feature type="domain" description="Histidine kinase" evidence="10">
    <location>
        <begin position="824"/>
        <end position="1040"/>
    </location>
</feature>
<dbReference type="PROSITE" id="PS50109">
    <property type="entry name" value="HIS_KIN"/>
    <property type="match status" value="1"/>
</dbReference>
<evidence type="ECO:0000259" key="9">
    <source>
        <dbReference type="PROSITE" id="PS01124"/>
    </source>
</evidence>
<dbReference type="SMART" id="SM00388">
    <property type="entry name" value="HisKA"/>
    <property type="match status" value="1"/>
</dbReference>
<dbReference type="InterPro" id="IPR018062">
    <property type="entry name" value="HTH_AraC-typ_CS"/>
</dbReference>
<proteinExistence type="predicted"/>
<dbReference type="InterPro" id="IPR018060">
    <property type="entry name" value="HTH_AraC"/>
</dbReference>
<dbReference type="FunFam" id="1.10.287.130:FF:000045">
    <property type="entry name" value="Two-component system sensor histidine kinase/response regulator"/>
    <property type="match status" value="1"/>
</dbReference>
<dbReference type="InterPro" id="IPR005467">
    <property type="entry name" value="His_kinase_dom"/>
</dbReference>
<evidence type="ECO:0000313" key="12">
    <source>
        <dbReference type="EMBL" id="MBC8600667.1"/>
    </source>
</evidence>
<dbReference type="Proteomes" id="UP000629596">
    <property type="component" value="Unassembled WGS sequence"/>
</dbReference>
<dbReference type="InterPro" id="IPR015943">
    <property type="entry name" value="WD40/YVTN_repeat-like_dom_sf"/>
</dbReference>
<keyword evidence="15" id="KW-1185">Reference proteome</keyword>
<reference evidence="13 14" key="1">
    <citation type="submission" date="2018-07" db="EMBL/GenBank/DDBJ databases">
        <title>Parabacteroides acidifaciens nov. sp., isolated from human feces.</title>
        <authorList>
            <person name="Wang Y.J."/>
        </authorList>
    </citation>
    <scope>NUCLEOTIDE SEQUENCE [LARGE SCALE GENOMIC DNA]</scope>
    <source>
        <strain evidence="13 14">426-9</strain>
    </source>
</reference>
<evidence type="ECO:0000256" key="2">
    <source>
        <dbReference type="ARBA" id="ARBA00012438"/>
    </source>
</evidence>
<feature type="transmembrane region" description="Helical" evidence="8">
    <location>
        <begin position="766"/>
        <end position="790"/>
    </location>
</feature>
<dbReference type="Pfam" id="PF07495">
    <property type="entry name" value="Y_Y_Y"/>
    <property type="match status" value="1"/>
</dbReference>
<dbReference type="SMART" id="SM00342">
    <property type="entry name" value="HTH_ARAC"/>
    <property type="match status" value="1"/>
</dbReference>
<dbReference type="PROSITE" id="PS00041">
    <property type="entry name" value="HTH_ARAC_FAMILY_1"/>
    <property type="match status" value="1"/>
</dbReference>
<keyword evidence="5" id="KW-0238">DNA-binding</keyword>
<evidence type="ECO:0000313" key="14">
    <source>
        <dbReference type="Proteomes" id="UP000256321"/>
    </source>
</evidence>
<evidence type="ECO:0000256" key="1">
    <source>
        <dbReference type="ARBA" id="ARBA00000085"/>
    </source>
</evidence>
<dbReference type="CDD" id="cd00082">
    <property type="entry name" value="HisKA"/>
    <property type="match status" value="1"/>
</dbReference>
<dbReference type="Pfam" id="PF12833">
    <property type="entry name" value="HTH_18"/>
    <property type="match status" value="1"/>
</dbReference>
<dbReference type="SUPFAM" id="SSF46689">
    <property type="entry name" value="Homeodomain-like"/>
    <property type="match status" value="1"/>
</dbReference>
<dbReference type="SUPFAM" id="SSF52172">
    <property type="entry name" value="CheY-like"/>
    <property type="match status" value="1"/>
</dbReference>
<dbReference type="GO" id="GO:0000155">
    <property type="term" value="F:phosphorelay sensor kinase activity"/>
    <property type="evidence" value="ECO:0007669"/>
    <property type="project" value="InterPro"/>
</dbReference>
<dbReference type="Gene3D" id="1.10.287.130">
    <property type="match status" value="1"/>
</dbReference>